<comment type="cofactor">
    <cofactor evidence="10">
        <name>Mn(2+)</name>
        <dbReference type="ChEBI" id="CHEBI:29035"/>
    </cofactor>
    <text evidence="10">Binds 2 Mn(2+) ions per subunit in a binuclear metal center.</text>
</comment>
<comment type="catalytic activity">
    <reaction evidence="10">
        <text>UDP-2-N,3-O-bis[(3R)-3-hydroxytetradecanoyl]-alpha-D-glucosamine + H2O = 2-N,3-O-bis[(3R)-3-hydroxytetradecanoyl]-alpha-D-glucosaminyl 1-phosphate + UMP + 2 H(+)</text>
        <dbReference type="Rhea" id="RHEA:25213"/>
        <dbReference type="ChEBI" id="CHEBI:15377"/>
        <dbReference type="ChEBI" id="CHEBI:15378"/>
        <dbReference type="ChEBI" id="CHEBI:57865"/>
        <dbReference type="ChEBI" id="CHEBI:57957"/>
        <dbReference type="ChEBI" id="CHEBI:78847"/>
        <dbReference type="EC" id="3.6.1.54"/>
    </reaction>
</comment>
<feature type="binding site" evidence="10">
    <location>
        <position position="195"/>
    </location>
    <ligand>
        <name>substrate</name>
    </ligand>
</feature>
<feature type="binding site" evidence="10">
    <location>
        <position position="122"/>
    </location>
    <ligand>
        <name>substrate</name>
    </ligand>
</feature>
<feature type="binding site" evidence="10">
    <location>
        <position position="160"/>
    </location>
    <ligand>
        <name>substrate</name>
    </ligand>
</feature>
<comment type="similarity">
    <text evidence="10">Belongs to the LpxH family.</text>
</comment>
<dbReference type="AlphaFoldDB" id="A0A919CJE1"/>
<feature type="binding site" evidence="10">
    <location>
        <position position="41"/>
    </location>
    <ligand>
        <name>Mn(2+)</name>
        <dbReference type="ChEBI" id="CHEBI:29035"/>
        <label>2</label>
    </ligand>
</feature>
<dbReference type="NCBIfam" id="TIGR01854">
    <property type="entry name" value="lipid_A_lpxH"/>
    <property type="match status" value="1"/>
</dbReference>
<feature type="domain" description="Calcineurin-like phosphoesterase" evidence="12">
    <location>
        <begin position="3"/>
        <end position="199"/>
    </location>
</feature>
<keyword evidence="4 10" id="KW-0441">Lipid A biosynthesis</keyword>
<evidence type="ECO:0000256" key="9">
    <source>
        <dbReference type="ARBA" id="ARBA00023211"/>
    </source>
</evidence>
<dbReference type="GO" id="GO:0008758">
    <property type="term" value="F:UDP-2,3-diacylglucosamine hydrolase activity"/>
    <property type="evidence" value="ECO:0007669"/>
    <property type="project" value="UniProtKB-UniRule"/>
</dbReference>
<dbReference type="HAMAP" id="MF_00575">
    <property type="entry name" value="LpxH"/>
    <property type="match status" value="1"/>
</dbReference>
<keyword evidence="6 10" id="KW-0378">Hydrolase</keyword>
<dbReference type="Proteomes" id="UP000644693">
    <property type="component" value="Unassembled WGS sequence"/>
</dbReference>
<dbReference type="InterPro" id="IPR043461">
    <property type="entry name" value="LpxH-like"/>
</dbReference>
<comment type="pathway">
    <text evidence="10">Glycolipid biosynthesis; lipid IV(A) biosynthesis; lipid IV(A) from (3R)-3-hydroxytetradecanoyl-[acyl-carrier-protein] and UDP-N-acetyl-alpha-D-glucosamine: step 4/6.</text>
</comment>
<keyword evidence="1 10" id="KW-1003">Cell membrane</keyword>
<feature type="binding site" evidence="10">
    <location>
        <position position="41"/>
    </location>
    <ligand>
        <name>Mn(2+)</name>
        <dbReference type="ChEBI" id="CHEBI:29035"/>
        <label>1</label>
    </ligand>
</feature>
<dbReference type="EMBL" id="BMYM01000001">
    <property type="protein sequence ID" value="GHD30351.1"/>
    <property type="molecule type" value="Genomic_DNA"/>
</dbReference>
<dbReference type="InterPro" id="IPR010138">
    <property type="entry name" value="UDP-diacylglucosamine_Hdrlase"/>
</dbReference>
<dbReference type="GO" id="GO:0019897">
    <property type="term" value="C:extrinsic component of plasma membrane"/>
    <property type="evidence" value="ECO:0007669"/>
    <property type="project" value="UniProtKB-UniRule"/>
</dbReference>
<evidence type="ECO:0000313" key="13">
    <source>
        <dbReference type="EMBL" id="GHD30351.1"/>
    </source>
</evidence>
<dbReference type="GO" id="GO:0009245">
    <property type="term" value="P:lipid A biosynthetic process"/>
    <property type="evidence" value="ECO:0007669"/>
    <property type="project" value="UniProtKB-UniRule"/>
</dbReference>
<protein>
    <recommendedName>
        <fullName evidence="10">UDP-2,3-diacylglucosamine hydrolase</fullName>
        <ecNumber evidence="10">3.6.1.54</ecNumber>
    </recommendedName>
    <alternativeName>
        <fullName evidence="10">UDP-2,3-diacylglucosamine diphosphatase</fullName>
    </alternativeName>
</protein>
<evidence type="ECO:0000256" key="5">
    <source>
        <dbReference type="ARBA" id="ARBA00022723"/>
    </source>
</evidence>
<feature type="binding site" evidence="10">
    <location>
        <position position="167"/>
    </location>
    <ligand>
        <name>substrate</name>
    </ligand>
</feature>
<evidence type="ECO:0000313" key="14">
    <source>
        <dbReference type="Proteomes" id="UP000644693"/>
    </source>
</evidence>
<feature type="binding site" evidence="10">
    <location>
        <position position="195"/>
    </location>
    <ligand>
        <name>Mn(2+)</name>
        <dbReference type="ChEBI" id="CHEBI:29035"/>
        <label>2</label>
    </ligand>
</feature>
<dbReference type="Pfam" id="PF00149">
    <property type="entry name" value="Metallophos"/>
    <property type="match status" value="1"/>
</dbReference>
<reference evidence="13" key="2">
    <citation type="submission" date="2020-09" db="EMBL/GenBank/DDBJ databases">
        <authorList>
            <person name="Sun Q."/>
            <person name="Kim S."/>
        </authorList>
    </citation>
    <scope>NUCLEOTIDE SEQUENCE</scope>
    <source>
        <strain evidence="13">KCTC 23430</strain>
    </source>
</reference>
<feature type="binding site" evidence="10">
    <location>
        <begin position="79"/>
        <end position="80"/>
    </location>
    <ligand>
        <name>substrate</name>
    </ligand>
</feature>
<gene>
    <name evidence="10 13" type="primary">lpxH</name>
    <name evidence="13" type="ORF">GCM10007053_12030</name>
</gene>
<evidence type="ECO:0000256" key="6">
    <source>
        <dbReference type="ARBA" id="ARBA00022801"/>
    </source>
</evidence>
<dbReference type="Gene3D" id="3.60.21.10">
    <property type="match status" value="1"/>
</dbReference>
<keyword evidence="5 10" id="KW-0479">Metal-binding</keyword>
<dbReference type="CDD" id="cd07398">
    <property type="entry name" value="MPP_YbbF-LpxH"/>
    <property type="match status" value="1"/>
</dbReference>
<keyword evidence="9 10" id="KW-0464">Manganese</keyword>
<feature type="binding site" evidence="10">
    <location>
        <position position="164"/>
    </location>
    <ligand>
        <name>substrate</name>
    </ligand>
</feature>
<dbReference type="NCBIfam" id="NF003743">
    <property type="entry name" value="PRK05340.1"/>
    <property type="match status" value="1"/>
</dbReference>
<evidence type="ECO:0000256" key="3">
    <source>
        <dbReference type="ARBA" id="ARBA00022519"/>
    </source>
</evidence>
<feature type="binding site" evidence="10">
    <location>
        <position position="197"/>
    </location>
    <ligand>
        <name>Mn(2+)</name>
        <dbReference type="ChEBI" id="CHEBI:29035"/>
        <label>1</label>
    </ligand>
</feature>
<evidence type="ECO:0000259" key="12">
    <source>
        <dbReference type="Pfam" id="PF00149"/>
    </source>
</evidence>
<evidence type="ECO:0000256" key="10">
    <source>
        <dbReference type="HAMAP-Rule" id="MF_00575"/>
    </source>
</evidence>
<evidence type="ECO:0000256" key="7">
    <source>
        <dbReference type="ARBA" id="ARBA00023098"/>
    </source>
</evidence>
<comment type="function">
    <text evidence="10">Hydrolyzes the pyrophosphate bond of UDP-2,3-diacylglucosamine to yield 2,3-diacylglucosamine 1-phosphate (lipid X) and UMP by catalyzing the attack of water at the alpha-P atom. Involved in the biosynthesis of lipid A, a phosphorylated glycolipid that anchors the lipopolysaccharide to the outer membrane of the cell.</text>
</comment>
<feature type="binding site" evidence="10">
    <location>
        <position position="9"/>
    </location>
    <ligand>
        <name>Mn(2+)</name>
        <dbReference type="ChEBI" id="CHEBI:29035"/>
        <label>1</label>
    </ligand>
</feature>
<keyword evidence="14" id="KW-1185">Reference proteome</keyword>
<feature type="binding site" evidence="10">
    <location>
        <position position="79"/>
    </location>
    <ligand>
        <name>Mn(2+)</name>
        <dbReference type="ChEBI" id="CHEBI:29035"/>
        <label>2</label>
    </ligand>
</feature>
<keyword evidence="7 10" id="KW-0443">Lipid metabolism</keyword>
<feature type="binding site" evidence="10">
    <location>
        <position position="114"/>
    </location>
    <ligand>
        <name>Mn(2+)</name>
        <dbReference type="ChEBI" id="CHEBI:29035"/>
        <label>2</label>
    </ligand>
</feature>
<feature type="coiled-coil region" evidence="11">
    <location>
        <begin position="142"/>
        <end position="169"/>
    </location>
</feature>
<accession>A0A919CJE1</accession>
<sequence length="236" mass="26286">MARTLLISDLHLAPERPLVTAALAEFLQREAHCDTLYILGDLFEVWVGDDDDAPLAQTVAEMLRSFTDTGSALYLMQGNRDFLLGEGFCNAVGGELLPDPTVHTINGTPTLLMHGDSLCTDDVAYQAFREQARSAEWQGAILAQSLEERRKLARNLRNVSQEANSNKAEDIMDVAPEAVAQAFEAHGVSRLIHGHTHRPCIHRGQGRARWVLGDWEANGWYIELSDDKESLEKFFI</sequence>
<dbReference type="InterPro" id="IPR029052">
    <property type="entry name" value="Metallo-depent_PP-like"/>
</dbReference>
<evidence type="ECO:0000256" key="4">
    <source>
        <dbReference type="ARBA" id="ARBA00022556"/>
    </source>
</evidence>
<comment type="subcellular location">
    <subcellularLocation>
        <location evidence="10">Cell inner membrane</location>
        <topology evidence="10">Peripheral membrane protein</topology>
        <orientation evidence="10">Cytoplasmic side</orientation>
    </subcellularLocation>
</comment>
<dbReference type="InterPro" id="IPR004843">
    <property type="entry name" value="Calcineurin-like_PHP"/>
</dbReference>
<feature type="binding site" evidence="10">
    <location>
        <position position="11"/>
    </location>
    <ligand>
        <name>Mn(2+)</name>
        <dbReference type="ChEBI" id="CHEBI:29035"/>
        <label>1</label>
    </ligand>
</feature>
<name>A0A919CJE1_9GAMM</name>
<keyword evidence="2 10" id="KW-0444">Lipid biosynthesis</keyword>
<dbReference type="GO" id="GO:0005737">
    <property type="term" value="C:cytoplasm"/>
    <property type="evidence" value="ECO:0007669"/>
    <property type="project" value="InterPro"/>
</dbReference>
<keyword evidence="3 10" id="KW-0997">Cell inner membrane</keyword>
<dbReference type="EC" id="3.6.1.54" evidence="10"/>
<evidence type="ECO:0000256" key="8">
    <source>
        <dbReference type="ARBA" id="ARBA00023136"/>
    </source>
</evidence>
<evidence type="ECO:0000256" key="2">
    <source>
        <dbReference type="ARBA" id="ARBA00022516"/>
    </source>
</evidence>
<proteinExistence type="inferred from homology"/>
<reference evidence="13" key="1">
    <citation type="journal article" date="2014" name="Int. J. Syst. Evol. Microbiol.">
        <title>Complete genome sequence of Corynebacterium casei LMG S-19264T (=DSM 44701T), isolated from a smear-ripened cheese.</title>
        <authorList>
            <consortium name="US DOE Joint Genome Institute (JGI-PGF)"/>
            <person name="Walter F."/>
            <person name="Albersmeier A."/>
            <person name="Kalinowski J."/>
            <person name="Ruckert C."/>
        </authorList>
    </citation>
    <scope>NUCLEOTIDE SEQUENCE</scope>
    <source>
        <strain evidence="13">KCTC 23430</strain>
    </source>
</reference>
<dbReference type="PANTHER" id="PTHR34990">
    <property type="entry name" value="UDP-2,3-DIACYLGLUCOSAMINE HYDROLASE-RELATED"/>
    <property type="match status" value="1"/>
</dbReference>
<evidence type="ECO:0000256" key="11">
    <source>
        <dbReference type="SAM" id="Coils"/>
    </source>
</evidence>
<dbReference type="SUPFAM" id="SSF56300">
    <property type="entry name" value="Metallo-dependent phosphatases"/>
    <property type="match status" value="1"/>
</dbReference>
<dbReference type="PANTHER" id="PTHR34990:SF1">
    <property type="entry name" value="UDP-2,3-DIACYLGLUCOSAMINE HYDROLASE"/>
    <property type="match status" value="1"/>
</dbReference>
<keyword evidence="11" id="KW-0175">Coiled coil</keyword>
<keyword evidence="8 10" id="KW-0472">Membrane</keyword>
<organism evidence="13 14">
    <name type="scientific">Parahalioglobus pacificus</name>
    <dbReference type="NCBI Taxonomy" id="930806"/>
    <lineage>
        <taxon>Bacteria</taxon>
        <taxon>Pseudomonadati</taxon>
        <taxon>Pseudomonadota</taxon>
        <taxon>Gammaproteobacteria</taxon>
        <taxon>Cellvibrionales</taxon>
        <taxon>Halieaceae</taxon>
        <taxon>Parahalioglobus</taxon>
    </lineage>
</organism>
<dbReference type="GO" id="GO:0030145">
    <property type="term" value="F:manganese ion binding"/>
    <property type="evidence" value="ECO:0007669"/>
    <property type="project" value="UniProtKB-UniRule"/>
</dbReference>
<comment type="caution">
    <text evidence="13">The sequence shown here is derived from an EMBL/GenBank/DDBJ whole genome shotgun (WGS) entry which is preliminary data.</text>
</comment>
<dbReference type="RefSeq" id="WP_189476156.1">
    <property type="nucleotide sequence ID" value="NZ_BMYM01000001.1"/>
</dbReference>
<evidence type="ECO:0000256" key="1">
    <source>
        <dbReference type="ARBA" id="ARBA00022475"/>
    </source>
</evidence>